<dbReference type="Proteomes" id="UP000037510">
    <property type="component" value="Unassembled WGS sequence"/>
</dbReference>
<dbReference type="AlphaFoldDB" id="A0A0L7K221"/>
<name>A0A0L7K221_OPEBR</name>
<dbReference type="EMBL" id="JTDY01017085">
    <property type="protein sequence ID" value="KOB51866.1"/>
    <property type="molecule type" value="Genomic_DNA"/>
</dbReference>
<evidence type="ECO:0000256" key="1">
    <source>
        <dbReference type="SAM" id="Phobius"/>
    </source>
</evidence>
<keyword evidence="1" id="KW-0812">Transmembrane</keyword>
<organism evidence="2 3">
    <name type="scientific">Operophtera brumata</name>
    <name type="common">Winter moth</name>
    <name type="synonym">Phalaena brumata</name>
    <dbReference type="NCBI Taxonomy" id="104452"/>
    <lineage>
        <taxon>Eukaryota</taxon>
        <taxon>Metazoa</taxon>
        <taxon>Ecdysozoa</taxon>
        <taxon>Arthropoda</taxon>
        <taxon>Hexapoda</taxon>
        <taxon>Insecta</taxon>
        <taxon>Pterygota</taxon>
        <taxon>Neoptera</taxon>
        <taxon>Endopterygota</taxon>
        <taxon>Lepidoptera</taxon>
        <taxon>Glossata</taxon>
        <taxon>Ditrysia</taxon>
        <taxon>Geometroidea</taxon>
        <taxon>Geometridae</taxon>
        <taxon>Larentiinae</taxon>
        <taxon>Operophtera</taxon>
    </lineage>
</organism>
<sequence length="195" mass="22481">LPRKHEQDHAFLQPFHRLGFFSILRSVLSIAHVLPAQSVYELRAACARARHGAVSTTTNYFTTFCVFPRFTIRPDGRYIIRYEYIFPRFTIRPDGRYIIRYECVRACCAFIAAVVFPAYGYLVLQWPGLYYVALLLDLSAYFDIFQRMLVGYFNEQGILIYHPASTAAHYMKGAFITDLFGCVALESLETAQEES</sequence>
<keyword evidence="1" id="KW-1133">Transmembrane helix</keyword>
<reference evidence="2 3" key="1">
    <citation type="journal article" date="2015" name="Genome Biol. Evol.">
        <title>The genome of winter moth (Operophtera brumata) provides a genomic perspective on sexual dimorphism and phenology.</title>
        <authorList>
            <person name="Derks M.F."/>
            <person name="Smit S."/>
            <person name="Salis L."/>
            <person name="Schijlen E."/>
            <person name="Bossers A."/>
            <person name="Mateman C."/>
            <person name="Pijl A.S."/>
            <person name="de Ridder D."/>
            <person name="Groenen M.A."/>
            <person name="Visser M.E."/>
            <person name="Megens H.J."/>
        </authorList>
    </citation>
    <scope>NUCLEOTIDE SEQUENCE [LARGE SCALE GENOMIC DNA]</scope>
    <source>
        <strain evidence="2">WM2013NL</strain>
        <tissue evidence="2">Head and thorax</tissue>
    </source>
</reference>
<protein>
    <submittedName>
        <fullName evidence="2">Putative voltage and ligand gated potassium channel</fullName>
    </submittedName>
</protein>
<evidence type="ECO:0000313" key="2">
    <source>
        <dbReference type="EMBL" id="KOB51866.1"/>
    </source>
</evidence>
<gene>
    <name evidence="2" type="ORF">OBRU01_27004</name>
</gene>
<keyword evidence="1" id="KW-0472">Membrane</keyword>
<feature type="non-terminal residue" evidence="2">
    <location>
        <position position="1"/>
    </location>
</feature>
<feature type="non-terminal residue" evidence="2">
    <location>
        <position position="195"/>
    </location>
</feature>
<proteinExistence type="predicted"/>
<evidence type="ECO:0000313" key="3">
    <source>
        <dbReference type="Proteomes" id="UP000037510"/>
    </source>
</evidence>
<feature type="transmembrane region" description="Helical" evidence="1">
    <location>
        <begin position="103"/>
        <end position="122"/>
    </location>
</feature>
<comment type="caution">
    <text evidence="2">The sequence shown here is derived from an EMBL/GenBank/DDBJ whole genome shotgun (WGS) entry which is preliminary data.</text>
</comment>
<keyword evidence="2" id="KW-0813">Transport</keyword>
<dbReference type="GO" id="GO:0034220">
    <property type="term" value="P:monoatomic ion transmembrane transport"/>
    <property type="evidence" value="ECO:0007669"/>
    <property type="project" value="UniProtKB-KW"/>
</dbReference>
<keyword evidence="2" id="KW-0406">Ion transport</keyword>
<accession>A0A0L7K221</accession>
<keyword evidence="2" id="KW-0407">Ion channel</keyword>
<keyword evidence="3" id="KW-1185">Reference proteome</keyword>